<dbReference type="CDD" id="cd14726">
    <property type="entry name" value="TraB_PrgY-like"/>
    <property type="match status" value="1"/>
</dbReference>
<protein>
    <recommendedName>
        <fullName evidence="3">TraB/GumN family protein</fullName>
    </recommendedName>
</protein>
<dbReference type="InterPro" id="IPR002816">
    <property type="entry name" value="TraB/PrgY/GumN_fam"/>
</dbReference>
<dbReference type="AlphaFoldDB" id="A0A0D3JH71"/>
<sequence>MCMWRPNMLSRPSRLSTLACRPFREARRSCWVRRSETTSYLRDPRRDRELYLIGTAHVSQRSAEEVRELIHLVRPDHVAVELCPARAARLRQGDREADFLRSLTAAAGGHGGIGAFFAALNGLWKALGLVPGVDFKAALDAADAVQAPAHCIDRDVNETLRLLRGALGEVSLPRLMTTTPPPELVGSTLGAGGLAEAVEALKDRRQVAALRRFLEDAAPPVVEVMLHQRDRLMARRLRQACPRGVAVAVVGLAHMDGVEREVLAQEDLAALPER</sequence>
<dbReference type="PANTHER" id="PTHR21530">
    <property type="entry name" value="PHEROMONE SHUTDOWN PROTEIN"/>
    <property type="match status" value="1"/>
</dbReference>
<dbReference type="PaxDb" id="2903-EOD22856"/>
<dbReference type="Proteomes" id="UP000013827">
    <property type="component" value="Unassembled WGS sequence"/>
</dbReference>
<dbReference type="Pfam" id="PF01963">
    <property type="entry name" value="TraB_PrgY_gumN"/>
    <property type="match status" value="2"/>
</dbReference>
<dbReference type="KEGG" id="ehx:EMIHUDRAFT_95473"/>
<proteinExistence type="predicted"/>
<dbReference type="OMA" id="ECHIARS"/>
<reference evidence="1" key="2">
    <citation type="submission" date="2024-10" db="UniProtKB">
        <authorList>
            <consortium name="EnsemblProtists"/>
        </authorList>
    </citation>
    <scope>IDENTIFICATION</scope>
</reference>
<dbReference type="eggNOG" id="KOG2860">
    <property type="taxonomic scope" value="Eukaryota"/>
</dbReference>
<dbReference type="EnsemblProtists" id="EOD22856">
    <property type="protein sequence ID" value="EOD22856"/>
    <property type="gene ID" value="EMIHUDRAFT_95473"/>
</dbReference>
<reference evidence="2" key="1">
    <citation type="journal article" date="2013" name="Nature">
        <title>Pan genome of the phytoplankton Emiliania underpins its global distribution.</title>
        <authorList>
            <person name="Read B.A."/>
            <person name="Kegel J."/>
            <person name="Klute M.J."/>
            <person name="Kuo A."/>
            <person name="Lefebvre S.C."/>
            <person name="Maumus F."/>
            <person name="Mayer C."/>
            <person name="Miller J."/>
            <person name="Monier A."/>
            <person name="Salamov A."/>
            <person name="Young J."/>
            <person name="Aguilar M."/>
            <person name="Claverie J.M."/>
            <person name="Frickenhaus S."/>
            <person name="Gonzalez K."/>
            <person name="Herman E.K."/>
            <person name="Lin Y.C."/>
            <person name="Napier J."/>
            <person name="Ogata H."/>
            <person name="Sarno A.F."/>
            <person name="Shmutz J."/>
            <person name="Schroeder D."/>
            <person name="de Vargas C."/>
            <person name="Verret F."/>
            <person name="von Dassow P."/>
            <person name="Valentin K."/>
            <person name="Van de Peer Y."/>
            <person name="Wheeler G."/>
            <person name="Dacks J.B."/>
            <person name="Delwiche C.F."/>
            <person name="Dyhrman S.T."/>
            <person name="Glockner G."/>
            <person name="John U."/>
            <person name="Richards T."/>
            <person name="Worden A.Z."/>
            <person name="Zhang X."/>
            <person name="Grigoriev I.V."/>
            <person name="Allen A.E."/>
            <person name="Bidle K."/>
            <person name="Borodovsky M."/>
            <person name="Bowler C."/>
            <person name="Brownlee C."/>
            <person name="Cock J.M."/>
            <person name="Elias M."/>
            <person name="Gladyshev V.N."/>
            <person name="Groth M."/>
            <person name="Guda C."/>
            <person name="Hadaegh A."/>
            <person name="Iglesias-Rodriguez M.D."/>
            <person name="Jenkins J."/>
            <person name="Jones B.M."/>
            <person name="Lawson T."/>
            <person name="Leese F."/>
            <person name="Lindquist E."/>
            <person name="Lobanov A."/>
            <person name="Lomsadze A."/>
            <person name="Malik S.B."/>
            <person name="Marsh M.E."/>
            <person name="Mackinder L."/>
            <person name="Mock T."/>
            <person name="Mueller-Roeber B."/>
            <person name="Pagarete A."/>
            <person name="Parker M."/>
            <person name="Probert I."/>
            <person name="Quesneville H."/>
            <person name="Raines C."/>
            <person name="Rensing S.A."/>
            <person name="Riano-Pachon D.M."/>
            <person name="Richier S."/>
            <person name="Rokitta S."/>
            <person name="Shiraiwa Y."/>
            <person name="Soanes D.M."/>
            <person name="van der Giezen M."/>
            <person name="Wahlund T.M."/>
            <person name="Williams B."/>
            <person name="Wilson W."/>
            <person name="Wolfe G."/>
            <person name="Wurch L.L."/>
        </authorList>
    </citation>
    <scope>NUCLEOTIDE SEQUENCE</scope>
</reference>
<evidence type="ECO:0000313" key="1">
    <source>
        <dbReference type="EnsemblProtists" id="EOD22856"/>
    </source>
</evidence>
<organism evidence="1 2">
    <name type="scientific">Emiliania huxleyi (strain CCMP1516)</name>
    <dbReference type="NCBI Taxonomy" id="280463"/>
    <lineage>
        <taxon>Eukaryota</taxon>
        <taxon>Haptista</taxon>
        <taxon>Haptophyta</taxon>
        <taxon>Prymnesiophyceae</taxon>
        <taxon>Isochrysidales</taxon>
        <taxon>Noelaerhabdaceae</taxon>
        <taxon>Emiliania</taxon>
    </lineage>
</organism>
<evidence type="ECO:0008006" key="3">
    <source>
        <dbReference type="Google" id="ProtNLM"/>
    </source>
</evidence>
<dbReference type="GeneID" id="17268403"/>
<name>A0A0D3JH71_EMIH1</name>
<evidence type="ECO:0000313" key="2">
    <source>
        <dbReference type="Proteomes" id="UP000013827"/>
    </source>
</evidence>
<dbReference type="PANTHER" id="PTHR21530:SF5">
    <property type="entry name" value="TRAB FAMILY PROTEIN"/>
    <property type="match status" value="1"/>
</dbReference>
<dbReference type="InterPro" id="IPR046345">
    <property type="entry name" value="TraB_PrgY-like"/>
</dbReference>
<keyword evidence="2" id="KW-1185">Reference proteome</keyword>
<accession>A0A0D3JH71</accession>
<dbReference type="STRING" id="2903.R1EIQ3"/>
<dbReference type="RefSeq" id="XP_005775285.1">
    <property type="nucleotide sequence ID" value="XM_005775228.1"/>
</dbReference>
<dbReference type="HOGENOM" id="CLU_066331_1_0_1"/>